<feature type="transmembrane region" description="Helical" evidence="1">
    <location>
        <begin position="20"/>
        <end position="42"/>
    </location>
</feature>
<dbReference type="EMBL" id="AP023368">
    <property type="protein sequence ID" value="BCJ99978.1"/>
    <property type="molecule type" value="Genomic_DNA"/>
</dbReference>
<sequence>MRLVNNKYMGIKSNQGITLIELIIGMAISSIVIGAIVMFMAAGSRGYQTAQSEISLQTEAQTIMNQIREHVLEGNNTQFDVTDKVLTIYHSDGNPGTTTDPVELIWFNSADHHLYLYNTTMSQKNTVLTDIRNGLTDIDNLMGEYVKDFTVTPGNLFTYDSTGTTGTTITVELQLSYNNRDFSLTEDMKLRNRIVTIP</sequence>
<dbReference type="Pfam" id="PF07963">
    <property type="entry name" value="N_methyl"/>
    <property type="match status" value="1"/>
</dbReference>
<keyword evidence="1" id="KW-0472">Membrane</keyword>
<organism evidence="2 3">
    <name type="scientific">Anaerocolumna chitinilytica</name>
    <dbReference type="NCBI Taxonomy" id="1727145"/>
    <lineage>
        <taxon>Bacteria</taxon>
        <taxon>Bacillati</taxon>
        <taxon>Bacillota</taxon>
        <taxon>Clostridia</taxon>
        <taxon>Lachnospirales</taxon>
        <taxon>Lachnospiraceae</taxon>
        <taxon>Anaerocolumna</taxon>
    </lineage>
</organism>
<protein>
    <recommendedName>
        <fullName evidence="4">Prepilin-type N-terminal cleavage/methylation domain-containing protein</fullName>
    </recommendedName>
</protein>
<evidence type="ECO:0008006" key="4">
    <source>
        <dbReference type="Google" id="ProtNLM"/>
    </source>
</evidence>
<proteinExistence type="predicted"/>
<dbReference type="InterPro" id="IPR012902">
    <property type="entry name" value="N_methyl_site"/>
</dbReference>
<dbReference type="Proteomes" id="UP000515703">
    <property type="component" value="Chromosome"/>
</dbReference>
<dbReference type="AlphaFoldDB" id="A0A7I8DNJ1"/>
<keyword evidence="1" id="KW-0812">Transmembrane</keyword>
<name>A0A7I8DNJ1_9FIRM</name>
<dbReference type="PROSITE" id="PS00409">
    <property type="entry name" value="PROKAR_NTER_METHYL"/>
    <property type="match status" value="1"/>
</dbReference>
<reference evidence="2 3" key="1">
    <citation type="submission" date="2020-08" db="EMBL/GenBank/DDBJ databases">
        <title>Draft genome sequencing of an Anaerocolumna strain isolated from anoxic soil subjected to BSD treatment.</title>
        <authorList>
            <person name="Uek A."/>
            <person name="Tonouchi A."/>
        </authorList>
    </citation>
    <scope>NUCLEOTIDE SEQUENCE [LARGE SCALE GENOMIC DNA]</scope>
    <source>
        <strain evidence="2 3">CTTW</strain>
    </source>
</reference>
<gene>
    <name evidence="2" type="ORF">bsdcttw_30190</name>
</gene>
<reference evidence="2 3" key="2">
    <citation type="submission" date="2020-08" db="EMBL/GenBank/DDBJ databases">
        <authorList>
            <person name="Ueki A."/>
            <person name="Tonouchi A."/>
        </authorList>
    </citation>
    <scope>NUCLEOTIDE SEQUENCE [LARGE SCALE GENOMIC DNA]</scope>
    <source>
        <strain evidence="2 3">CTTW</strain>
    </source>
</reference>
<accession>A0A7I8DNJ1</accession>
<keyword evidence="3" id="KW-1185">Reference proteome</keyword>
<evidence type="ECO:0000256" key="1">
    <source>
        <dbReference type="SAM" id="Phobius"/>
    </source>
</evidence>
<dbReference type="KEGG" id="acht:bsdcttw_30190"/>
<keyword evidence="1" id="KW-1133">Transmembrane helix</keyword>
<evidence type="ECO:0000313" key="2">
    <source>
        <dbReference type="EMBL" id="BCJ99978.1"/>
    </source>
</evidence>
<dbReference type="RefSeq" id="WP_185255695.1">
    <property type="nucleotide sequence ID" value="NZ_AP023368.1"/>
</dbReference>
<evidence type="ECO:0000313" key="3">
    <source>
        <dbReference type="Proteomes" id="UP000515703"/>
    </source>
</evidence>